<dbReference type="AlphaFoldDB" id="A0A9Q0RNE9"/>
<comment type="caution">
    <text evidence="1">The sequence shown here is derived from an EMBL/GenBank/DDBJ whole genome shotgun (WGS) entry which is preliminary data.</text>
</comment>
<evidence type="ECO:0000313" key="2">
    <source>
        <dbReference type="Proteomes" id="UP001142055"/>
    </source>
</evidence>
<dbReference type="Proteomes" id="UP001142055">
    <property type="component" value="Chromosome 2"/>
</dbReference>
<keyword evidence="2" id="KW-1185">Reference proteome</keyword>
<accession>A0A9Q0RNE9</accession>
<evidence type="ECO:0000313" key="1">
    <source>
        <dbReference type="EMBL" id="KAJ6219581.1"/>
    </source>
</evidence>
<gene>
    <name evidence="1" type="ORF">RDWZM_005393</name>
</gene>
<protein>
    <submittedName>
        <fullName evidence="1">Uncharacterized protein</fullName>
    </submittedName>
</protein>
<proteinExistence type="predicted"/>
<sequence>MEKKINAQNNDEVIVLEPGNVQKFFDGDMQMASRIEAMFHDSRLISQLIEMKRNLKQMNPEQDGEPTIAKAIHQFNLSDMATGMKAMVQMGDIYANMDQTVQKHPKKVVTNNFQSNSNSMNGKQNETKSFTQNASNVLDQFLEITNDGMESNEKLDEENNSIGIPKQLIAQQSRSSTSISSNESILEHVRLFELLKRMKRSLQRGLYLKNH</sequence>
<organism evidence="1 2">
    <name type="scientific">Blomia tropicalis</name>
    <name type="common">Mite</name>
    <dbReference type="NCBI Taxonomy" id="40697"/>
    <lineage>
        <taxon>Eukaryota</taxon>
        <taxon>Metazoa</taxon>
        <taxon>Ecdysozoa</taxon>
        <taxon>Arthropoda</taxon>
        <taxon>Chelicerata</taxon>
        <taxon>Arachnida</taxon>
        <taxon>Acari</taxon>
        <taxon>Acariformes</taxon>
        <taxon>Sarcoptiformes</taxon>
        <taxon>Astigmata</taxon>
        <taxon>Glycyphagoidea</taxon>
        <taxon>Echimyopodidae</taxon>
        <taxon>Blomia</taxon>
    </lineage>
</organism>
<name>A0A9Q0RNE9_BLOTA</name>
<reference evidence="1" key="1">
    <citation type="submission" date="2022-12" db="EMBL/GenBank/DDBJ databases">
        <title>Genome assemblies of Blomia tropicalis.</title>
        <authorList>
            <person name="Cui Y."/>
        </authorList>
    </citation>
    <scope>NUCLEOTIDE SEQUENCE</scope>
    <source>
        <tissue evidence="1">Adult mites</tissue>
    </source>
</reference>
<dbReference type="EMBL" id="JAPWDV010000002">
    <property type="protein sequence ID" value="KAJ6219581.1"/>
    <property type="molecule type" value="Genomic_DNA"/>
</dbReference>